<dbReference type="RefSeq" id="WP_322419592.1">
    <property type="nucleotide sequence ID" value="NZ_CP139859.1"/>
</dbReference>
<evidence type="ECO:0000313" key="3">
    <source>
        <dbReference type="EMBL" id="WQC02582.1"/>
    </source>
</evidence>
<dbReference type="EMBL" id="CP139859">
    <property type="protein sequence ID" value="WQC02582.1"/>
    <property type="molecule type" value="Genomic_DNA"/>
</dbReference>
<dbReference type="InterPro" id="IPR011111">
    <property type="entry name" value="Plasmid_RepB"/>
</dbReference>
<keyword evidence="4" id="KW-1185">Reference proteome</keyword>
<evidence type="ECO:0000259" key="2">
    <source>
        <dbReference type="Pfam" id="PF07506"/>
    </source>
</evidence>
<sequence>MCPDVLDFLQDCLVKVKIFGLLRHVLPASQFEIARLMVAMQRVTFTHAKTIAFAPRPLLAEGFHPAMIANVYEEQLGAMTPELGRRSSEFLSAVERLRSVSLELVAAGRYLDRLMDNSRVERYLPHTFPGNFEEFHELSCGHTFSDFLGFAADSGPQAGPARRYRSSCRKAPARAN</sequence>
<feature type="compositionally biased region" description="Basic residues" evidence="1">
    <location>
        <begin position="162"/>
        <end position="176"/>
    </location>
</feature>
<feature type="domain" description="RepB plasmid partition" evidence="2">
    <location>
        <begin position="2"/>
        <end position="135"/>
    </location>
</feature>
<reference evidence="3 4" key="1">
    <citation type="submission" date="2023-11" db="EMBL/GenBank/DDBJ databases">
        <authorList>
            <person name="Panchal A.K."/>
            <person name="Meaney J.S."/>
            <person name="Karas B.J."/>
            <person name="diCenzo G.C."/>
        </authorList>
    </citation>
    <scope>NUCLEOTIDE SEQUENCE [LARGE SCALE GENOMIC DNA]</scope>
    <source>
        <strain evidence="3 4">NZP2235</strain>
        <plasmid evidence="3 4">pMhuNZP2235a</plasmid>
    </source>
</reference>
<gene>
    <name evidence="3" type="ORF">U0R22_006833</name>
</gene>
<proteinExistence type="predicted"/>
<protein>
    <submittedName>
        <fullName evidence="3">Plasmid partitioning protein RepB C-terminal domain-containing protein</fullName>
    </submittedName>
</protein>
<dbReference type="Proteomes" id="UP001322481">
    <property type="component" value="Plasmid pMhuNZP2235a"/>
</dbReference>
<name>A0ABZ0W0T7_9HYPH</name>
<geneLocation type="plasmid" evidence="3 4">
    <name>pMhuNZP2235a</name>
</geneLocation>
<feature type="region of interest" description="Disordered" evidence="1">
    <location>
        <begin position="155"/>
        <end position="176"/>
    </location>
</feature>
<dbReference type="Pfam" id="PF07506">
    <property type="entry name" value="RepB"/>
    <property type="match status" value="1"/>
</dbReference>
<keyword evidence="3" id="KW-0614">Plasmid</keyword>
<organism evidence="3 4">
    <name type="scientific">Mesorhizobium huakuii</name>
    <dbReference type="NCBI Taxonomy" id="28104"/>
    <lineage>
        <taxon>Bacteria</taxon>
        <taxon>Pseudomonadati</taxon>
        <taxon>Pseudomonadota</taxon>
        <taxon>Alphaproteobacteria</taxon>
        <taxon>Hyphomicrobiales</taxon>
        <taxon>Phyllobacteriaceae</taxon>
        <taxon>Mesorhizobium</taxon>
    </lineage>
</organism>
<accession>A0ABZ0W0T7</accession>
<evidence type="ECO:0000313" key="4">
    <source>
        <dbReference type="Proteomes" id="UP001322481"/>
    </source>
</evidence>
<evidence type="ECO:0000256" key="1">
    <source>
        <dbReference type="SAM" id="MobiDB-lite"/>
    </source>
</evidence>